<evidence type="ECO:0000313" key="1">
    <source>
        <dbReference type="EMBL" id="NEX54757.1"/>
    </source>
</evidence>
<evidence type="ECO:0000313" key="2">
    <source>
        <dbReference type="Proteomes" id="UP000477402"/>
    </source>
</evidence>
<dbReference type="AlphaFoldDB" id="A0A6M0M5I7"/>
<dbReference type="Proteomes" id="UP000477402">
    <property type="component" value="Unassembled WGS sequence"/>
</dbReference>
<reference evidence="1 2" key="1">
    <citation type="submission" date="2019-12" db="EMBL/GenBank/DDBJ databases">
        <title>Draft Genome Sequences of L. lactis strains MS22333, MS22334, MS22336, and MS22337, Isolated from Spontaneous Fermented Camel Milk in Ethiopia.</title>
        <authorList>
            <person name="Bragason E."/>
            <person name="Hansen E.B."/>
            <person name="Guya M.E."/>
            <person name="Berhe T."/>
        </authorList>
    </citation>
    <scope>NUCLEOTIDE SEQUENCE [LARGE SCALE GENOMIC DNA]</scope>
    <source>
        <strain evidence="1 2">MS22336</strain>
    </source>
</reference>
<comment type="caution">
    <text evidence="1">The sequence shown here is derived from an EMBL/GenBank/DDBJ whole genome shotgun (WGS) entry which is preliminary data.</text>
</comment>
<dbReference type="RefSeq" id="WP_163690346.1">
    <property type="nucleotide sequence ID" value="NZ_WWDJ01000018.1"/>
</dbReference>
<organism evidence="1 2">
    <name type="scientific">Lactococcus lactis</name>
    <dbReference type="NCBI Taxonomy" id="1358"/>
    <lineage>
        <taxon>Bacteria</taxon>
        <taxon>Bacillati</taxon>
        <taxon>Bacillota</taxon>
        <taxon>Bacilli</taxon>
        <taxon>Lactobacillales</taxon>
        <taxon>Streptococcaceae</taxon>
        <taxon>Lactococcus</taxon>
    </lineage>
</organism>
<accession>A0A6M0M5I7</accession>
<gene>
    <name evidence="1" type="ORF">GTP08_03410</name>
</gene>
<name>A0A6M0M5I7_9LACT</name>
<dbReference type="EMBL" id="WWDJ01000018">
    <property type="protein sequence ID" value="NEX54757.1"/>
    <property type="molecule type" value="Genomic_DNA"/>
</dbReference>
<proteinExistence type="predicted"/>
<protein>
    <submittedName>
        <fullName evidence="1">Uncharacterized protein</fullName>
    </submittedName>
</protein>
<sequence>MLTIQSHLLTELSAALTVLLSTTKMLTIQSHFTDRIVSCADGSFIYN</sequence>